<organism evidence="2 3">
    <name type="scientific">Cucumis melo var. makuwa</name>
    <name type="common">Oriental melon</name>
    <dbReference type="NCBI Taxonomy" id="1194695"/>
    <lineage>
        <taxon>Eukaryota</taxon>
        <taxon>Viridiplantae</taxon>
        <taxon>Streptophyta</taxon>
        <taxon>Embryophyta</taxon>
        <taxon>Tracheophyta</taxon>
        <taxon>Spermatophyta</taxon>
        <taxon>Magnoliopsida</taxon>
        <taxon>eudicotyledons</taxon>
        <taxon>Gunneridae</taxon>
        <taxon>Pentapetalae</taxon>
        <taxon>rosids</taxon>
        <taxon>fabids</taxon>
        <taxon>Cucurbitales</taxon>
        <taxon>Cucurbitaceae</taxon>
        <taxon>Benincaseae</taxon>
        <taxon>Cucumis</taxon>
    </lineage>
</organism>
<evidence type="ECO:0000256" key="1">
    <source>
        <dbReference type="SAM" id="MobiDB-lite"/>
    </source>
</evidence>
<proteinExistence type="predicted"/>
<accession>A0A5D3C1X0</accession>
<gene>
    <name evidence="2" type="ORF">E5676_scaffold409G00120</name>
</gene>
<protein>
    <submittedName>
        <fullName evidence="2">Uncharacterized protein</fullName>
    </submittedName>
</protein>
<sequence length="107" mass="11874">MKPLISKSLLVPILHTFLLLIFSFHLHTPTQAARMLFPFPGSHVAFTSLPLSLSSSPSYQVDFLLHHLPSAARKLGETSSSTSTSLRRIPRSGPNPTQNRMKPKLRS</sequence>
<feature type="region of interest" description="Disordered" evidence="1">
    <location>
        <begin position="75"/>
        <end position="107"/>
    </location>
</feature>
<dbReference type="AlphaFoldDB" id="A0A5D3C1X0"/>
<reference evidence="2 3" key="1">
    <citation type="submission" date="2019-08" db="EMBL/GenBank/DDBJ databases">
        <title>Draft genome sequences of two oriental melons (Cucumis melo L. var makuwa).</title>
        <authorList>
            <person name="Kwon S.-Y."/>
        </authorList>
    </citation>
    <scope>NUCLEOTIDE SEQUENCE [LARGE SCALE GENOMIC DNA]</scope>
    <source>
        <strain evidence="3">cv. Chang Bougi</strain>
        <tissue evidence="2">Leaf</tissue>
    </source>
</reference>
<name>A0A5D3C1X0_CUCMM</name>
<evidence type="ECO:0000313" key="3">
    <source>
        <dbReference type="Proteomes" id="UP000321947"/>
    </source>
</evidence>
<evidence type="ECO:0000313" key="2">
    <source>
        <dbReference type="EMBL" id="TYK04416.1"/>
    </source>
</evidence>
<dbReference type="Proteomes" id="UP000321947">
    <property type="component" value="Unassembled WGS sequence"/>
</dbReference>
<comment type="caution">
    <text evidence="2">The sequence shown here is derived from an EMBL/GenBank/DDBJ whole genome shotgun (WGS) entry which is preliminary data.</text>
</comment>
<dbReference type="EMBL" id="SSTD01014204">
    <property type="protein sequence ID" value="TYK04416.1"/>
    <property type="molecule type" value="Genomic_DNA"/>
</dbReference>